<comment type="caution">
    <text evidence="1">The sequence shown here is derived from an EMBL/GenBank/DDBJ whole genome shotgun (WGS) entry which is preliminary data.</text>
</comment>
<dbReference type="Proteomes" id="UP000256869">
    <property type="component" value="Unassembled WGS sequence"/>
</dbReference>
<dbReference type="OrthoDB" id="1797229at2"/>
<dbReference type="RefSeq" id="WP_115991091.1">
    <property type="nucleotide sequence ID" value="NZ_QRDY01000001.1"/>
</dbReference>
<evidence type="ECO:0000313" key="1">
    <source>
        <dbReference type="EMBL" id="RED66147.1"/>
    </source>
</evidence>
<evidence type="ECO:0000313" key="2">
    <source>
        <dbReference type="Proteomes" id="UP000256869"/>
    </source>
</evidence>
<protein>
    <submittedName>
        <fullName evidence="1">Uncharacterized protein</fullName>
    </submittedName>
</protein>
<sequence length="202" mass="23773">MGWSELRRIPNEYDETIKEMDEKIIDLITSHRSLTQGRRFFPSIEQIKEWSLRFQMDESQISFLIHNLQDQVRPLIPDELGELQNVISIMKKSIVEFCEYTLTHSMQYKNVSIVFVDIRLQNADEREVHLKPNLLLEIISDQQFVVRRYGSRGGGAQTEMQFIISPPIPESLVNLEFSLVPSAVFLERKIQEIVLDRQIDFY</sequence>
<dbReference type="AlphaFoldDB" id="A0A3D9IX13"/>
<keyword evidence="2" id="KW-1185">Reference proteome</keyword>
<name>A0A3D9IX13_9BACL</name>
<reference evidence="1 2" key="1">
    <citation type="submission" date="2018-07" db="EMBL/GenBank/DDBJ databases">
        <title>Genomic Encyclopedia of Type Strains, Phase III (KMG-III): the genomes of soil and plant-associated and newly described type strains.</title>
        <authorList>
            <person name="Whitman W."/>
        </authorList>
    </citation>
    <scope>NUCLEOTIDE SEQUENCE [LARGE SCALE GENOMIC DNA]</scope>
    <source>
        <strain evidence="1 2">CECT 8236</strain>
    </source>
</reference>
<gene>
    <name evidence="1" type="ORF">DFP95_101645</name>
</gene>
<organism evidence="1 2">
    <name type="scientific">Cohnella lupini</name>
    <dbReference type="NCBI Taxonomy" id="1294267"/>
    <lineage>
        <taxon>Bacteria</taxon>
        <taxon>Bacillati</taxon>
        <taxon>Bacillota</taxon>
        <taxon>Bacilli</taxon>
        <taxon>Bacillales</taxon>
        <taxon>Paenibacillaceae</taxon>
        <taxon>Cohnella</taxon>
    </lineage>
</organism>
<proteinExistence type="predicted"/>
<accession>A0A3D9IX13</accession>
<dbReference type="EMBL" id="QRDY01000001">
    <property type="protein sequence ID" value="RED66147.1"/>
    <property type="molecule type" value="Genomic_DNA"/>
</dbReference>